<keyword evidence="1" id="KW-0175">Coiled coil</keyword>
<feature type="compositionally biased region" description="Low complexity" evidence="2">
    <location>
        <begin position="612"/>
        <end position="623"/>
    </location>
</feature>
<feature type="region of interest" description="Disordered" evidence="2">
    <location>
        <begin position="161"/>
        <end position="183"/>
    </location>
</feature>
<feature type="compositionally biased region" description="Acidic residues" evidence="2">
    <location>
        <begin position="324"/>
        <end position="347"/>
    </location>
</feature>
<feature type="compositionally biased region" description="Basic residues" evidence="2">
    <location>
        <begin position="161"/>
        <end position="173"/>
    </location>
</feature>
<feature type="region of interest" description="Disordered" evidence="2">
    <location>
        <begin position="578"/>
        <end position="625"/>
    </location>
</feature>
<protein>
    <submittedName>
        <fullName evidence="3">Uncharacterized protein</fullName>
    </submittedName>
</protein>
<dbReference type="EMBL" id="HACA01015923">
    <property type="protein sequence ID" value="CDW33284.1"/>
    <property type="molecule type" value="Transcribed_RNA"/>
</dbReference>
<feature type="compositionally biased region" description="Polar residues" evidence="2">
    <location>
        <begin position="40"/>
        <end position="56"/>
    </location>
</feature>
<feature type="compositionally biased region" description="Polar residues" evidence="2">
    <location>
        <begin position="579"/>
        <end position="595"/>
    </location>
</feature>
<name>A0A0K2U4Q2_LEPSM</name>
<feature type="coiled-coil region" evidence="1">
    <location>
        <begin position="406"/>
        <end position="443"/>
    </location>
</feature>
<organism evidence="3">
    <name type="scientific">Lepeophtheirus salmonis</name>
    <name type="common">Salmon louse</name>
    <name type="synonym">Caligus salmonis</name>
    <dbReference type="NCBI Taxonomy" id="72036"/>
    <lineage>
        <taxon>Eukaryota</taxon>
        <taxon>Metazoa</taxon>
        <taxon>Ecdysozoa</taxon>
        <taxon>Arthropoda</taxon>
        <taxon>Crustacea</taxon>
        <taxon>Multicrustacea</taxon>
        <taxon>Hexanauplia</taxon>
        <taxon>Copepoda</taxon>
        <taxon>Siphonostomatoida</taxon>
        <taxon>Caligidae</taxon>
        <taxon>Lepeophtheirus</taxon>
    </lineage>
</organism>
<evidence type="ECO:0000256" key="2">
    <source>
        <dbReference type="SAM" id="MobiDB-lite"/>
    </source>
</evidence>
<proteinExistence type="predicted"/>
<reference evidence="3" key="1">
    <citation type="submission" date="2014-05" db="EMBL/GenBank/DDBJ databases">
        <authorList>
            <person name="Chronopoulou M."/>
        </authorList>
    </citation>
    <scope>NUCLEOTIDE SEQUENCE</scope>
    <source>
        <tissue evidence="3">Whole organism</tissue>
    </source>
</reference>
<evidence type="ECO:0000256" key="1">
    <source>
        <dbReference type="SAM" id="Coils"/>
    </source>
</evidence>
<dbReference type="AlphaFoldDB" id="A0A0K2U4Q2"/>
<sequence>MDSSNLVFQSLTSSSGSLSTQKPNFNLGGRVSNPFRVSDMASSSSYTPNNKTNPQSIFDEEEDIIEESSKRASLIEEFTRDEVGASALSSKFKSSFAREVVQNVRLSMSIQSPEHLKRRKNSRRISGNSEDGSIYSSSLLNGHDLYDYRRDNEGISASLARRSKSMAPKSRRHLISDGAPSPCSSDESLAWASHRLSNVKDDSLLEGDMTISSSYCSSSLRNPSHYKNNNNTNPASLETLKKACMDLDLKLNELDWMDIRNYLLDKNQLNDNFVINDDFYHAYNYIMSNKRKLQNHHVEKKKRNPKDSMKSDSGGEMESCRSSEEEEDEDDEELADEDHEADFDSNDIQERRNILKRERELSTLARDLSKKETELLKLRVDFNIVSEERDDFRRKYESLKIKLLSNDSQIKEIEHLKWQLKTLENSRKTYESATERLMSFLEQVSLVIQATSPAHKKLIESTRAEVSAITRKTRGRSYAYHSSAHSSQQAISRAESMPSVVHDRQGESPFGKKTSCSTTSGSMCSLNSSNGNLDDHPLSVMTLGRKIKRSQSTQSKMGLPIVDEEANSLVLNSSLLSLTRNDQPPSSTPIKPHSNSLKKSELRKKKEHIQVSTSSDNNTSTDSEGAYRSYTVTSEQDICRASKKVSAFFKKEDLIREELSKQVVKPSTPLFQHSQRNNMSCEGITTVDITPTVVPSGCEETKDDLRIKAHKMLRSMKCILAREKTLNITPKRSHNLKSPKQGLHRQNLQLLSQNKMVFD</sequence>
<feature type="region of interest" description="Disordered" evidence="2">
    <location>
        <begin position="293"/>
        <end position="349"/>
    </location>
</feature>
<feature type="compositionally biased region" description="Basic residues" evidence="2">
    <location>
        <begin position="293"/>
        <end position="304"/>
    </location>
</feature>
<accession>A0A0K2U4Q2</accession>
<evidence type="ECO:0000313" key="3">
    <source>
        <dbReference type="EMBL" id="CDW33284.1"/>
    </source>
</evidence>
<dbReference type="OrthoDB" id="6376164at2759"/>
<feature type="region of interest" description="Disordered" evidence="2">
    <location>
        <begin position="1"/>
        <end position="57"/>
    </location>
</feature>
<feature type="compositionally biased region" description="Low complexity" evidence="2">
    <location>
        <begin position="10"/>
        <end position="20"/>
    </location>
</feature>